<dbReference type="EMBL" id="JAAWVQ010110959">
    <property type="protein sequence ID" value="MBN3281681.1"/>
    <property type="molecule type" value="Genomic_DNA"/>
</dbReference>
<dbReference type="Pfam" id="PF19280">
    <property type="entry name" value="CERK_C"/>
    <property type="match status" value="1"/>
</dbReference>
<gene>
    <name evidence="3" type="primary">Cerkl_1</name>
    <name evidence="3" type="ORF">GTO93_0018379</name>
</gene>
<protein>
    <submittedName>
        <fullName evidence="3">CERKL protein</fullName>
    </submittedName>
</protein>
<keyword evidence="4" id="KW-1185">Reference proteome</keyword>
<evidence type="ECO:0000256" key="1">
    <source>
        <dbReference type="SAM" id="MobiDB-lite"/>
    </source>
</evidence>
<feature type="non-terminal residue" evidence="3">
    <location>
        <position position="618"/>
    </location>
</feature>
<dbReference type="Gene3D" id="2.60.200.40">
    <property type="match status" value="1"/>
</dbReference>
<dbReference type="Pfam" id="PF00781">
    <property type="entry name" value="DAGK_cat"/>
    <property type="match status" value="2"/>
</dbReference>
<feature type="region of interest" description="Disordered" evidence="1">
    <location>
        <begin position="17"/>
        <end position="48"/>
    </location>
</feature>
<dbReference type="PROSITE" id="PS50146">
    <property type="entry name" value="DAGK"/>
    <property type="match status" value="1"/>
</dbReference>
<feature type="compositionally biased region" description="Polar residues" evidence="1">
    <location>
        <begin position="24"/>
        <end position="36"/>
    </location>
</feature>
<dbReference type="InterPro" id="IPR045363">
    <property type="entry name" value="CERK_C"/>
</dbReference>
<sequence length="618" mass="69418">MFETPRRSATVLNAWSGSLEDLEQQTQPVSPVSTDNTGKKKKKMKPPLRSVAVSQLFALEDAADSQAEESRTEEKCHTERDAEESIIRGIFKIEKKSCDVELRASRLVWTPIEPETPTGESKAGMLLIEEYVELKEIFAVKLKRRRSVGQQKGGTLLGITLFQCVKKGKKLKDHAIHLSNMSEDHCEVWFRHFKDILNGFRNRPKSLKVFVNPNSHRKEANQIYSEQIAPLFKLADIKTAITITGYKGHALSALKECDLKEFDGLTNWPQNKNRNFCITKNILKSLAPKERDKSLRPGLKLSSSPRSLCFGFSLLSHSVICVGGDGFANEVAYGLLLRAQMDAGRDTDSIFTPVRAPLPLGIIPAGSTDIVVCSVQGIRHPVTAAMHIIMGHYQSVDVCTFSSHSKLLRFGFSAMFGFGGRTLALAEKHRWMPSSQRREFAVIKTLANLKPEECELSFLPLKNPKQEAQKTTRSKLKRDSSNQFDNEDQWQRIQGLFLNISIMAIPCLCSMAPRGLAPDTRLDNGSMSLIAVRNTSRADFIKHLKRYGSLKNQFSFPFVETYTVQEVKLKPQSGLADDSSDENVEFDSKHTPMISTEKNYPWNIDGDLMEAASEVYIR</sequence>
<dbReference type="PANTHER" id="PTHR12358">
    <property type="entry name" value="SPHINGOSINE KINASE"/>
    <property type="match status" value="1"/>
</dbReference>
<dbReference type="InterPro" id="IPR017438">
    <property type="entry name" value="ATP-NAD_kinase_N"/>
</dbReference>
<dbReference type="SUPFAM" id="SSF111331">
    <property type="entry name" value="NAD kinase/diacylglycerol kinase-like"/>
    <property type="match status" value="1"/>
</dbReference>
<dbReference type="Gene3D" id="3.40.50.10330">
    <property type="entry name" value="Probable inorganic polyphosphate/atp-NAD kinase, domain 1"/>
    <property type="match status" value="1"/>
</dbReference>
<dbReference type="InterPro" id="IPR001206">
    <property type="entry name" value="Diacylglycerol_kinase_cat_dom"/>
</dbReference>
<comment type="caution">
    <text evidence="3">The sequence shown here is derived from an EMBL/GenBank/DDBJ whole genome shotgun (WGS) entry which is preliminary data.</text>
</comment>
<feature type="domain" description="DAGKc" evidence="2">
    <location>
        <begin position="202"/>
        <end position="405"/>
    </location>
</feature>
<evidence type="ECO:0000313" key="4">
    <source>
        <dbReference type="Proteomes" id="UP001166093"/>
    </source>
</evidence>
<evidence type="ECO:0000259" key="2">
    <source>
        <dbReference type="PROSITE" id="PS50146"/>
    </source>
</evidence>
<dbReference type="Pfam" id="PF25382">
    <property type="entry name" value="PH_CERK"/>
    <property type="match status" value="1"/>
</dbReference>
<dbReference type="PANTHER" id="PTHR12358:SF26">
    <property type="entry name" value="CERAMIDE KINASE-LIKE PROTEIN"/>
    <property type="match status" value="1"/>
</dbReference>
<evidence type="ECO:0000313" key="3">
    <source>
        <dbReference type="EMBL" id="MBN3281681.1"/>
    </source>
</evidence>
<dbReference type="InterPro" id="IPR050187">
    <property type="entry name" value="Lipid_Phosphate_FormReg"/>
</dbReference>
<organism evidence="3 4">
    <name type="scientific">Polyodon spathula</name>
    <name type="common">North American paddlefish</name>
    <name type="synonym">Squalus spathula</name>
    <dbReference type="NCBI Taxonomy" id="7913"/>
    <lineage>
        <taxon>Eukaryota</taxon>
        <taxon>Metazoa</taxon>
        <taxon>Chordata</taxon>
        <taxon>Craniata</taxon>
        <taxon>Vertebrata</taxon>
        <taxon>Euteleostomi</taxon>
        <taxon>Actinopterygii</taxon>
        <taxon>Chondrostei</taxon>
        <taxon>Acipenseriformes</taxon>
        <taxon>Polyodontidae</taxon>
        <taxon>Polyodon</taxon>
    </lineage>
</organism>
<reference evidence="3" key="1">
    <citation type="journal article" date="2021" name="Cell">
        <title>Tracing the genetic footprints of vertebrate landing in non-teleost ray-finned fishes.</title>
        <authorList>
            <person name="Bi X."/>
            <person name="Wang K."/>
            <person name="Yang L."/>
            <person name="Pan H."/>
            <person name="Jiang H."/>
            <person name="Wei Q."/>
            <person name="Fang M."/>
            <person name="Yu H."/>
            <person name="Zhu C."/>
            <person name="Cai Y."/>
            <person name="He Y."/>
            <person name="Gan X."/>
            <person name="Zeng H."/>
            <person name="Yu D."/>
            <person name="Zhu Y."/>
            <person name="Jiang H."/>
            <person name="Qiu Q."/>
            <person name="Yang H."/>
            <person name="Zhang Y.E."/>
            <person name="Wang W."/>
            <person name="Zhu M."/>
            <person name="He S."/>
            <person name="Zhang G."/>
        </authorList>
    </citation>
    <scope>NUCLEOTIDE SEQUENCE</scope>
    <source>
        <strain evidence="3">Pddl_001</strain>
    </source>
</reference>
<dbReference type="InterPro" id="IPR057465">
    <property type="entry name" value="CERK_PH"/>
</dbReference>
<name>A0ABS2Y5Y4_POLSP</name>
<feature type="non-terminal residue" evidence="3">
    <location>
        <position position="1"/>
    </location>
</feature>
<dbReference type="Proteomes" id="UP001166093">
    <property type="component" value="Unassembled WGS sequence"/>
</dbReference>
<proteinExistence type="predicted"/>
<accession>A0ABS2Y5Y4</accession>
<feature type="region of interest" description="Disordered" evidence="1">
    <location>
        <begin position="465"/>
        <end position="484"/>
    </location>
</feature>
<dbReference type="InterPro" id="IPR016064">
    <property type="entry name" value="NAD/diacylglycerol_kinase_sf"/>
</dbReference>